<dbReference type="AlphaFoldDB" id="A0A914HZJ0"/>
<evidence type="ECO:0000313" key="3">
    <source>
        <dbReference type="WBParaSite" id="Gr19_v10_g593.t1"/>
    </source>
</evidence>
<proteinExistence type="predicted"/>
<evidence type="ECO:0000313" key="2">
    <source>
        <dbReference type="Proteomes" id="UP000887572"/>
    </source>
</evidence>
<keyword evidence="1" id="KW-0472">Membrane</keyword>
<keyword evidence="1" id="KW-0812">Transmembrane</keyword>
<dbReference type="WBParaSite" id="Gr19_v10_g593.t1">
    <property type="protein sequence ID" value="Gr19_v10_g593.t1"/>
    <property type="gene ID" value="Gr19_v10_g593"/>
</dbReference>
<evidence type="ECO:0000256" key="1">
    <source>
        <dbReference type="SAM" id="Phobius"/>
    </source>
</evidence>
<protein>
    <submittedName>
        <fullName evidence="3">Uncharacterized protein</fullName>
    </submittedName>
</protein>
<organism evidence="2 3">
    <name type="scientific">Globodera rostochiensis</name>
    <name type="common">Golden nematode worm</name>
    <name type="synonym">Heterodera rostochiensis</name>
    <dbReference type="NCBI Taxonomy" id="31243"/>
    <lineage>
        <taxon>Eukaryota</taxon>
        <taxon>Metazoa</taxon>
        <taxon>Ecdysozoa</taxon>
        <taxon>Nematoda</taxon>
        <taxon>Chromadorea</taxon>
        <taxon>Rhabditida</taxon>
        <taxon>Tylenchina</taxon>
        <taxon>Tylenchomorpha</taxon>
        <taxon>Tylenchoidea</taxon>
        <taxon>Heteroderidae</taxon>
        <taxon>Heteroderinae</taxon>
        <taxon>Globodera</taxon>
    </lineage>
</organism>
<feature type="transmembrane region" description="Helical" evidence="1">
    <location>
        <begin position="48"/>
        <end position="69"/>
    </location>
</feature>
<dbReference type="Proteomes" id="UP000887572">
    <property type="component" value="Unplaced"/>
</dbReference>
<accession>A0A914HZJ0</accession>
<keyword evidence="1" id="KW-1133">Transmembrane helix</keyword>
<keyword evidence="2" id="KW-1185">Reference proteome</keyword>
<sequence>MNESAFALFVQLQRRPPPLFAAADIPSPLFIFRTCDHRTDLRQMRHSIVFWHSLFLVSLILFISLITFFRRSQWRLKGRPNNSSLASQPIDEEFKEGRDQFDHRMIYSFKGVRLELAWEVHWDGEALVISK</sequence>
<reference evidence="3" key="1">
    <citation type="submission" date="2022-11" db="UniProtKB">
        <authorList>
            <consortium name="WormBaseParasite"/>
        </authorList>
    </citation>
    <scope>IDENTIFICATION</scope>
</reference>
<name>A0A914HZJ0_GLORO</name>